<feature type="chain" id="PRO_5007493452" evidence="3">
    <location>
        <begin position="26"/>
        <end position="90"/>
    </location>
</feature>
<dbReference type="EMBL" id="KU563939">
    <property type="protein sequence ID" value="AMP44687.1"/>
    <property type="molecule type" value="mRNA"/>
</dbReference>
<protein>
    <submittedName>
        <fullName evidence="4">Conotoxin</fullName>
    </submittedName>
</protein>
<organism evidence="4">
    <name type="scientific">Conus betulinus</name>
    <name type="common">Beech cone</name>
    <dbReference type="NCBI Taxonomy" id="89764"/>
    <lineage>
        <taxon>Eukaryota</taxon>
        <taxon>Metazoa</taxon>
        <taxon>Spiralia</taxon>
        <taxon>Lophotrochozoa</taxon>
        <taxon>Mollusca</taxon>
        <taxon>Gastropoda</taxon>
        <taxon>Caenogastropoda</taxon>
        <taxon>Neogastropoda</taxon>
        <taxon>Conoidea</taxon>
        <taxon>Conidae</taxon>
        <taxon>Conus</taxon>
        <taxon>Dendroconus</taxon>
    </lineage>
</organism>
<keyword evidence="3" id="KW-0732">Signal</keyword>
<dbReference type="InterPro" id="IPR004214">
    <property type="entry name" value="Conotoxin"/>
</dbReference>
<proteinExistence type="evidence at transcript level"/>
<dbReference type="GO" id="GO:0008200">
    <property type="term" value="F:ion channel inhibitor activity"/>
    <property type="evidence" value="ECO:0007669"/>
    <property type="project" value="InterPro"/>
</dbReference>
<comment type="subcellular location">
    <subcellularLocation>
        <location evidence="1">Secreted</location>
    </subcellularLocation>
</comment>
<evidence type="ECO:0000256" key="3">
    <source>
        <dbReference type="SAM" id="SignalP"/>
    </source>
</evidence>
<evidence type="ECO:0000256" key="2">
    <source>
        <dbReference type="ARBA" id="ARBA00022525"/>
    </source>
</evidence>
<reference evidence="4" key="1">
    <citation type="submission" date="2015-12" db="EMBL/GenBank/DDBJ databases">
        <title>High throughput identification of novel conotoxins from the Chinese tubular cone snail Conus betulinus by multitranscriptome sequencing.</title>
        <authorList>
            <person name="Ruan Z."/>
            <person name="Peng C."/>
            <person name="Shi Q."/>
            <person name="Yao G."/>
            <person name="Gao B.-M."/>
        </authorList>
    </citation>
    <scope>NUCLEOTIDE SEQUENCE</scope>
</reference>
<dbReference type="GO" id="GO:0005576">
    <property type="term" value="C:extracellular region"/>
    <property type="evidence" value="ECO:0007669"/>
    <property type="project" value="UniProtKB-SubCell"/>
</dbReference>
<accession>A0A142C1I6</accession>
<dbReference type="AlphaFoldDB" id="A0A142C1I6"/>
<keyword evidence="2" id="KW-0964">Secreted</keyword>
<evidence type="ECO:0000313" key="4">
    <source>
        <dbReference type="EMBL" id="AMP44687.1"/>
    </source>
</evidence>
<name>A0A142C1I6_CONBE</name>
<evidence type="ECO:0000256" key="1">
    <source>
        <dbReference type="ARBA" id="ARBA00004613"/>
    </source>
</evidence>
<sequence>MGKLTKVLLFAAVLMLTLIMDQGEGDISRNKRSKRVTHRALLRAQVCKEGLMKCNEAEECCWPNTCRAIIGETPPGRCRPPAHKRRAAWL</sequence>
<dbReference type="Pfam" id="PF02950">
    <property type="entry name" value="Conotoxin"/>
    <property type="match status" value="1"/>
</dbReference>
<feature type="signal peptide" evidence="3">
    <location>
        <begin position="1"/>
        <end position="25"/>
    </location>
</feature>